<accession>A0A6A4VHL3</accession>
<gene>
    <name evidence="3" type="primary">CRVP_1</name>
    <name evidence="3" type="ORF">FJT64_011852</name>
</gene>
<organism evidence="3 4">
    <name type="scientific">Amphibalanus amphitrite</name>
    <name type="common">Striped barnacle</name>
    <name type="synonym">Balanus amphitrite</name>
    <dbReference type="NCBI Taxonomy" id="1232801"/>
    <lineage>
        <taxon>Eukaryota</taxon>
        <taxon>Metazoa</taxon>
        <taxon>Ecdysozoa</taxon>
        <taxon>Arthropoda</taxon>
        <taxon>Crustacea</taxon>
        <taxon>Multicrustacea</taxon>
        <taxon>Cirripedia</taxon>
        <taxon>Thoracica</taxon>
        <taxon>Thoracicalcarea</taxon>
        <taxon>Balanomorpha</taxon>
        <taxon>Balanoidea</taxon>
        <taxon>Balanidae</taxon>
        <taxon>Amphibalaninae</taxon>
        <taxon>Amphibalanus</taxon>
    </lineage>
</organism>
<dbReference type="OrthoDB" id="414826at2759"/>
<sequence>MWVLTGQHGPLEMLMTCLLVAAGLAATVEAQFQYCRFTPKHTLCQHRGPGPRCDQMQARGVTAQEAKYIVAEHNELRDKVASGRETRGSIYSQPQAANMRQLEWDEELAKVAQRHAEQCVFKHDCRDCKRVARFKVGQNLYSSSSTRLDNFSEWRRAIYAWYDEVALFNPEHIEPFVFSSPLGHYTQLAWATSSRIGCGYALYKEGPWWTKLYVCNYGSAGNFQRGQMYERGTPCSQCPSGTSCSRQYPALCSDGSGGSPIVSTKQPALPATPAVDLSSLPNADGRSLFSCDLDHEGCRVKFIGTTWKVINTDSAQGRILGTAVTSGRTTELTFQSLVLPPREGSLCLHYSFLKYELRGSAAVELVFTLEPMVKSGHRPIEHVERSHARGAMTRRSVQLDHVTEPFRLRVSASVPAWAFGQATVVAVDDVRLVAGPC</sequence>
<protein>
    <submittedName>
        <fullName evidence="3">CRISP/Allergen/PR-1</fullName>
    </submittedName>
</protein>
<dbReference type="SMART" id="SM00198">
    <property type="entry name" value="SCP"/>
    <property type="match status" value="1"/>
</dbReference>
<reference evidence="3 4" key="1">
    <citation type="submission" date="2019-07" db="EMBL/GenBank/DDBJ databases">
        <title>Draft genome assembly of a fouling barnacle, Amphibalanus amphitrite (Darwin, 1854): The first reference genome for Thecostraca.</title>
        <authorList>
            <person name="Kim W."/>
        </authorList>
    </citation>
    <scope>NUCLEOTIDE SEQUENCE [LARGE SCALE GENOMIC DNA]</scope>
    <source>
        <strain evidence="3">SNU_AA5</strain>
        <tissue evidence="3">Soma without cirri and trophi</tissue>
    </source>
</reference>
<dbReference type="GO" id="GO:0005576">
    <property type="term" value="C:extracellular region"/>
    <property type="evidence" value="ECO:0007669"/>
    <property type="project" value="InterPro"/>
</dbReference>
<dbReference type="InterPro" id="IPR002413">
    <property type="entry name" value="V5_allergen-like"/>
</dbReference>
<evidence type="ECO:0000259" key="2">
    <source>
        <dbReference type="SMART" id="SM00198"/>
    </source>
</evidence>
<evidence type="ECO:0000313" key="3">
    <source>
        <dbReference type="EMBL" id="KAF0289952.1"/>
    </source>
</evidence>
<dbReference type="Gene3D" id="3.40.33.10">
    <property type="entry name" value="CAP"/>
    <property type="match status" value="1"/>
</dbReference>
<dbReference type="PRINTS" id="PR00838">
    <property type="entry name" value="V5ALLERGEN"/>
</dbReference>
<feature type="chain" id="PRO_5025494262" evidence="1">
    <location>
        <begin position="31"/>
        <end position="437"/>
    </location>
</feature>
<dbReference type="CDD" id="cd05380">
    <property type="entry name" value="CAP_euk"/>
    <property type="match status" value="1"/>
</dbReference>
<dbReference type="Proteomes" id="UP000440578">
    <property type="component" value="Unassembled WGS sequence"/>
</dbReference>
<feature type="domain" description="SCP" evidence="2">
    <location>
        <begin position="64"/>
        <end position="225"/>
    </location>
</feature>
<evidence type="ECO:0000256" key="1">
    <source>
        <dbReference type="SAM" id="SignalP"/>
    </source>
</evidence>
<dbReference type="InterPro" id="IPR018244">
    <property type="entry name" value="Allrgn_V5/Tpx1_CS"/>
</dbReference>
<comment type="caution">
    <text evidence="3">The sequence shown here is derived from an EMBL/GenBank/DDBJ whole genome shotgun (WGS) entry which is preliminary data.</text>
</comment>
<dbReference type="PROSITE" id="PS01009">
    <property type="entry name" value="CRISP_1"/>
    <property type="match status" value="1"/>
</dbReference>
<dbReference type="InterPro" id="IPR035940">
    <property type="entry name" value="CAP_sf"/>
</dbReference>
<name>A0A6A4VHL3_AMPAM</name>
<dbReference type="Pfam" id="PF00188">
    <property type="entry name" value="CAP"/>
    <property type="match status" value="1"/>
</dbReference>
<dbReference type="InterPro" id="IPR001283">
    <property type="entry name" value="CRISP-related"/>
</dbReference>
<proteinExistence type="predicted"/>
<dbReference type="AlphaFoldDB" id="A0A6A4VHL3"/>
<dbReference type="PANTHER" id="PTHR10334">
    <property type="entry name" value="CYSTEINE-RICH SECRETORY PROTEIN-RELATED"/>
    <property type="match status" value="1"/>
</dbReference>
<keyword evidence="4" id="KW-1185">Reference proteome</keyword>
<evidence type="ECO:0000313" key="4">
    <source>
        <dbReference type="Proteomes" id="UP000440578"/>
    </source>
</evidence>
<dbReference type="PRINTS" id="PR00837">
    <property type="entry name" value="V5TPXLIKE"/>
</dbReference>
<dbReference type="InterPro" id="IPR014044">
    <property type="entry name" value="CAP_dom"/>
</dbReference>
<feature type="signal peptide" evidence="1">
    <location>
        <begin position="1"/>
        <end position="30"/>
    </location>
</feature>
<keyword evidence="1" id="KW-0732">Signal</keyword>
<dbReference type="EMBL" id="VIIS01001992">
    <property type="protein sequence ID" value="KAF0289952.1"/>
    <property type="molecule type" value="Genomic_DNA"/>
</dbReference>
<dbReference type="SUPFAM" id="SSF55797">
    <property type="entry name" value="PR-1-like"/>
    <property type="match status" value="1"/>
</dbReference>